<comment type="caution">
    <text evidence="6">The sequence shown here is derived from an EMBL/GenBank/DDBJ whole genome shotgun (WGS) entry which is preliminary data.</text>
</comment>
<comment type="cofactor">
    <cofactor evidence="1">
        <name>NAD(+)</name>
        <dbReference type="ChEBI" id="CHEBI:57540"/>
    </cofactor>
</comment>
<protein>
    <recommendedName>
        <fullName evidence="5">NAD-dependent epimerase/dehydratase domain-containing protein</fullName>
    </recommendedName>
</protein>
<dbReference type="GO" id="GO:0005737">
    <property type="term" value="C:cytoplasm"/>
    <property type="evidence" value="ECO:0007669"/>
    <property type="project" value="TreeGrafter"/>
</dbReference>
<evidence type="ECO:0000256" key="1">
    <source>
        <dbReference type="ARBA" id="ARBA00001911"/>
    </source>
</evidence>
<keyword evidence="2" id="KW-0210">Decarboxylase</keyword>
<evidence type="ECO:0000259" key="5">
    <source>
        <dbReference type="Pfam" id="PF01370"/>
    </source>
</evidence>
<evidence type="ECO:0000256" key="4">
    <source>
        <dbReference type="ARBA" id="ARBA00023239"/>
    </source>
</evidence>
<feature type="domain" description="NAD-dependent epimerase/dehydratase" evidence="5">
    <location>
        <begin position="4"/>
        <end position="43"/>
    </location>
</feature>
<dbReference type="Pfam" id="PF01370">
    <property type="entry name" value="Epimerase"/>
    <property type="match status" value="1"/>
</dbReference>
<keyword evidence="4" id="KW-0456">Lyase</keyword>
<dbReference type="PANTHER" id="PTHR43078">
    <property type="entry name" value="UDP-GLUCURONIC ACID DECARBOXYLASE-RELATED"/>
    <property type="match status" value="1"/>
</dbReference>
<dbReference type="GO" id="GO:0048040">
    <property type="term" value="F:UDP-glucuronate decarboxylase activity"/>
    <property type="evidence" value="ECO:0007669"/>
    <property type="project" value="TreeGrafter"/>
</dbReference>
<evidence type="ECO:0000256" key="2">
    <source>
        <dbReference type="ARBA" id="ARBA00022793"/>
    </source>
</evidence>
<dbReference type="InterPro" id="IPR044516">
    <property type="entry name" value="UXS-like"/>
</dbReference>
<name>X0WYI2_9ZZZZ</name>
<dbReference type="PANTHER" id="PTHR43078:SF6">
    <property type="entry name" value="UDP-GLUCURONIC ACID DECARBOXYLASE 1"/>
    <property type="match status" value="1"/>
</dbReference>
<dbReference type="InterPro" id="IPR001509">
    <property type="entry name" value="Epimerase_deHydtase"/>
</dbReference>
<feature type="non-terminal residue" evidence="6">
    <location>
        <position position="55"/>
    </location>
</feature>
<evidence type="ECO:0000256" key="3">
    <source>
        <dbReference type="ARBA" id="ARBA00023027"/>
    </source>
</evidence>
<organism evidence="6">
    <name type="scientific">marine sediment metagenome</name>
    <dbReference type="NCBI Taxonomy" id="412755"/>
    <lineage>
        <taxon>unclassified sequences</taxon>
        <taxon>metagenomes</taxon>
        <taxon>ecological metagenomes</taxon>
    </lineage>
</organism>
<dbReference type="GO" id="GO:0070403">
    <property type="term" value="F:NAD+ binding"/>
    <property type="evidence" value="ECO:0007669"/>
    <property type="project" value="InterPro"/>
</dbReference>
<sequence>MKKVLITGGAGFIGSHLCEKLLKEGYRVICMDNLITGKKENISQLLKDDNFKFVH</sequence>
<dbReference type="EMBL" id="BARS01034045">
    <property type="protein sequence ID" value="GAG17811.1"/>
    <property type="molecule type" value="Genomic_DNA"/>
</dbReference>
<dbReference type="InterPro" id="IPR036291">
    <property type="entry name" value="NAD(P)-bd_dom_sf"/>
</dbReference>
<gene>
    <name evidence="6" type="ORF">S01H1_52656</name>
</gene>
<dbReference type="GO" id="GO:0042732">
    <property type="term" value="P:D-xylose metabolic process"/>
    <property type="evidence" value="ECO:0007669"/>
    <property type="project" value="InterPro"/>
</dbReference>
<dbReference type="SUPFAM" id="SSF51735">
    <property type="entry name" value="NAD(P)-binding Rossmann-fold domains"/>
    <property type="match status" value="1"/>
</dbReference>
<dbReference type="Gene3D" id="3.40.50.720">
    <property type="entry name" value="NAD(P)-binding Rossmann-like Domain"/>
    <property type="match status" value="1"/>
</dbReference>
<proteinExistence type="predicted"/>
<evidence type="ECO:0000313" key="6">
    <source>
        <dbReference type="EMBL" id="GAG17811.1"/>
    </source>
</evidence>
<dbReference type="GO" id="GO:0033320">
    <property type="term" value="P:UDP-D-xylose biosynthetic process"/>
    <property type="evidence" value="ECO:0007669"/>
    <property type="project" value="UniProtKB-UniPathway"/>
</dbReference>
<keyword evidence="3" id="KW-0520">NAD</keyword>
<reference evidence="6" key="1">
    <citation type="journal article" date="2014" name="Front. Microbiol.">
        <title>High frequency of phylogenetically diverse reductive dehalogenase-homologous genes in deep subseafloor sedimentary metagenomes.</title>
        <authorList>
            <person name="Kawai M."/>
            <person name="Futagami T."/>
            <person name="Toyoda A."/>
            <person name="Takaki Y."/>
            <person name="Nishi S."/>
            <person name="Hori S."/>
            <person name="Arai W."/>
            <person name="Tsubouchi T."/>
            <person name="Morono Y."/>
            <person name="Uchiyama I."/>
            <person name="Ito T."/>
            <person name="Fujiyama A."/>
            <person name="Inagaki F."/>
            <person name="Takami H."/>
        </authorList>
    </citation>
    <scope>NUCLEOTIDE SEQUENCE</scope>
    <source>
        <strain evidence="6">Expedition CK06-06</strain>
    </source>
</reference>
<accession>X0WYI2</accession>
<dbReference type="AlphaFoldDB" id="X0WYI2"/>
<dbReference type="UniPathway" id="UPA00796">
    <property type="reaction ID" value="UER00771"/>
</dbReference>